<feature type="compositionally biased region" description="Low complexity" evidence="1">
    <location>
        <begin position="79"/>
        <end position="95"/>
    </location>
</feature>
<protein>
    <recommendedName>
        <fullName evidence="4">Coat protein F</fullName>
    </recommendedName>
</protein>
<organism evidence="2 3">
    <name type="scientific">Desulfotomaculum copahuensis</name>
    <dbReference type="NCBI Taxonomy" id="1838280"/>
    <lineage>
        <taxon>Bacteria</taxon>
        <taxon>Bacillati</taxon>
        <taxon>Bacillota</taxon>
        <taxon>Clostridia</taxon>
        <taxon>Eubacteriales</taxon>
        <taxon>Desulfotomaculaceae</taxon>
        <taxon>Desulfotomaculum</taxon>
    </lineage>
</organism>
<evidence type="ECO:0000313" key="3">
    <source>
        <dbReference type="Proteomes" id="UP000078532"/>
    </source>
</evidence>
<dbReference type="InterPro" id="IPR009078">
    <property type="entry name" value="Ferritin-like_SF"/>
</dbReference>
<accession>A0A1B7LHV4</accession>
<proteinExistence type="predicted"/>
<name>A0A1B7LHV4_9FIRM</name>
<feature type="region of interest" description="Disordered" evidence="1">
    <location>
        <begin position="77"/>
        <end position="111"/>
    </location>
</feature>
<dbReference type="STRING" id="1838280.A6M21_05000"/>
<dbReference type="EMBL" id="LYVF01000047">
    <property type="protein sequence ID" value="OAT85838.1"/>
    <property type="molecule type" value="Genomic_DNA"/>
</dbReference>
<dbReference type="InterPro" id="IPR012851">
    <property type="entry name" value="Spore_coat_CotF-like"/>
</dbReference>
<evidence type="ECO:0000313" key="2">
    <source>
        <dbReference type="EMBL" id="OAT85838.1"/>
    </source>
</evidence>
<comment type="caution">
    <text evidence="2">The sequence shown here is derived from an EMBL/GenBank/DDBJ whole genome shotgun (WGS) entry which is preliminary data.</text>
</comment>
<gene>
    <name evidence="2" type="ORF">A6M21_05000</name>
</gene>
<evidence type="ECO:0008006" key="4">
    <source>
        <dbReference type="Google" id="ProtNLM"/>
    </source>
</evidence>
<keyword evidence="3" id="KW-1185">Reference proteome</keyword>
<dbReference type="OrthoDB" id="2087250at2"/>
<dbReference type="RefSeq" id="WP_066666578.1">
    <property type="nucleotide sequence ID" value="NZ_LYVF01000047.1"/>
</dbReference>
<dbReference type="AlphaFoldDB" id="A0A1B7LHV4"/>
<evidence type="ECO:0000256" key="1">
    <source>
        <dbReference type="SAM" id="MobiDB-lite"/>
    </source>
</evidence>
<sequence>MLDDRMMLLDAMVSDKHESGDYNIRSIETANPQLLQLFQSIYQDEQRHVHIFMDAMIRRGWHMPMQAHQQDISRVQGEAAQKAGKANAGQAVYQPPGGGGNYAGQGQYRAF</sequence>
<dbReference type="Proteomes" id="UP000078532">
    <property type="component" value="Unassembled WGS sequence"/>
</dbReference>
<dbReference type="Pfam" id="PF07875">
    <property type="entry name" value="Coat_F"/>
    <property type="match status" value="1"/>
</dbReference>
<dbReference type="SUPFAM" id="SSF47240">
    <property type="entry name" value="Ferritin-like"/>
    <property type="match status" value="1"/>
</dbReference>
<reference evidence="2 3" key="1">
    <citation type="submission" date="2016-04" db="EMBL/GenBank/DDBJ databases">
        <authorList>
            <person name="Evans L.H."/>
            <person name="Alamgir A."/>
            <person name="Owens N."/>
            <person name="Weber N.D."/>
            <person name="Virtaneva K."/>
            <person name="Barbian K."/>
            <person name="Babar A."/>
            <person name="Rosenke K."/>
        </authorList>
    </citation>
    <scope>NUCLEOTIDE SEQUENCE [LARGE SCALE GENOMIC DNA]</scope>
    <source>
        <strain evidence="2 3">LMa1</strain>
    </source>
</reference>